<dbReference type="RefSeq" id="WP_404317821.1">
    <property type="nucleotide sequence ID" value="NZ_JAUIYO010000011.1"/>
</dbReference>
<dbReference type="InterPro" id="IPR002509">
    <property type="entry name" value="NODB_dom"/>
</dbReference>
<evidence type="ECO:0000256" key="1">
    <source>
        <dbReference type="SAM" id="SignalP"/>
    </source>
</evidence>
<proteinExistence type="predicted"/>
<dbReference type="InterPro" id="IPR050248">
    <property type="entry name" value="Polysacc_deacetylase_ArnD"/>
</dbReference>
<dbReference type="PANTHER" id="PTHR10587">
    <property type="entry name" value="GLYCOSYL TRANSFERASE-RELATED"/>
    <property type="match status" value="1"/>
</dbReference>
<dbReference type="EMBL" id="JAUIYO010000011">
    <property type="protein sequence ID" value="MFK2826464.1"/>
    <property type="molecule type" value="Genomic_DNA"/>
</dbReference>
<dbReference type="PROSITE" id="PS51677">
    <property type="entry name" value="NODB"/>
    <property type="match status" value="1"/>
</dbReference>
<protein>
    <submittedName>
        <fullName evidence="3">Polysaccharide deacetylase family protein</fullName>
    </submittedName>
</protein>
<sequence>MRKKLTIMCSVLLFFLCAGGAETYASGKKNIYIGLHDKMLPFTKEEAFIVNGQAVAPAEKLSYYLYMKQTINKNNGLYIFEKNGQQLVVNIKTKEALFNGKAVSPAVIYTENGKLYVGIRWLAEQFGFKVDYLSHHHTVRIYTAIGSKLSNEEFLAANQSFFDQINNAPPTPIAYVTFDDGPSAQSASILKILGDYQVKATFFYVEPNIRYHAEITKKAAAEGHYLALHSVTHKVNPLYNSPQNFINEMEKTDQTLKRVTGQSSILVRAPYGSVPYLKQPFRDAMVKKGYRLWDWDVDSEDWRYNASSKARILQNIQAGIQRQKKSGDQHVVILLHEKKITADMLPAILQYLKKEGYEMRAYNPSAHVVQNFWKDARL</sequence>
<dbReference type="Proteomes" id="UP001619911">
    <property type="component" value="Unassembled WGS sequence"/>
</dbReference>
<keyword evidence="1" id="KW-0732">Signal</keyword>
<dbReference type="InterPro" id="IPR036582">
    <property type="entry name" value="Mao_N_sf"/>
</dbReference>
<dbReference type="InterPro" id="IPR011330">
    <property type="entry name" value="Glyco_hydro/deAcase_b/a-brl"/>
</dbReference>
<reference evidence="3 4" key="1">
    <citation type="submission" date="2023-07" db="EMBL/GenBank/DDBJ databases">
        <title>Bacillus lucianemedeirus sp. nov, a new species isolated from an immunobiological production facility.</title>
        <authorList>
            <person name="Costa L.V."/>
            <person name="Miranda R.V.S.L."/>
            <person name="Brandao M.L.L."/>
            <person name="Reis C.M.F."/>
            <person name="Frazao A.M."/>
            <person name="Cruz F.V."/>
            <person name="Baio P.V.P."/>
            <person name="Veras J.F.C."/>
            <person name="Ramos J.N."/>
            <person name="Vieira V."/>
        </authorList>
    </citation>
    <scope>NUCLEOTIDE SEQUENCE [LARGE SCALE GENOMIC DNA]</scope>
    <source>
        <strain evidence="3 4">B190/17</strain>
    </source>
</reference>
<dbReference type="PANTHER" id="PTHR10587:SF125">
    <property type="entry name" value="POLYSACCHARIDE DEACETYLASE YHEN-RELATED"/>
    <property type="match status" value="1"/>
</dbReference>
<dbReference type="Gene3D" id="3.20.20.370">
    <property type="entry name" value="Glycoside hydrolase/deacetylase"/>
    <property type="match status" value="1"/>
</dbReference>
<evidence type="ECO:0000313" key="3">
    <source>
        <dbReference type="EMBL" id="MFK2826464.1"/>
    </source>
</evidence>
<evidence type="ECO:0000313" key="4">
    <source>
        <dbReference type="Proteomes" id="UP001619911"/>
    </source>
</evidence>
<organism evidence="3 4">
    <name type="scientific">Bacillus lumedeiriae</name>
    <dbReference type="NCBI Taxonomy" id="3058829"/>
    <lineage>
        <taxon>Bacteria</taxon>
        <taxon>Bacillati</taxon>
        <taxon>Bacillota</taxon>
        <taxon>Bacilli</taxon>
        <taxon>Bacillales</taxon>
        <taxon>Bacillaceae</taxon>
        <taxon>Bacillus</taxon>
    </lineage>
</organism>
<feature type="domain" description="NodB homology" evidence="2">
    <location>
        <begin position="172"/>
        <end position="360"/>
    </location>
</feature>
<feature type="chain" id="PRO_5047031922" evidence="1">
    <location>
        <begin position="21"/>
        <end position="378"/>
    </location>
</feature>
<evidence type="ECO:0000259" key="2">
    <source>
        <dbReference type="PROSITE" id="PS51677"/>
    </source>
</evidence>
<feature type="signal peptide" evidence="1">
    <location>
        <begin position="1"/>
        <end position="20"/>
    </location>
</feature>
<name>A0ABW8IBF6_9BACI</name>
<dbReference type="InterPro" id="IPR012854">
    <property type="entry name" value="Cu_amine_oxidase-like_N"/>
</dbReference>
<dbReference type="SUPFAM" id="SSF88713">
    <property type="entry name" value="Glycoside hydrolase/deacetylase"/>
    <property type="match status" value="1"/>
</dbReference>
<dbReference type="Pfam" id="PF01522">
    <property type="entry name" value="Polysacc_deac_1"/>
    <property type="match status" value="1"/>
</dbReference>
<dbReference type="Pfam" id="PF07833">
    <property type="entry name" value="Cu_amine_oxidN1"/>
    <property type="match status" value="1"/>
</dbReference>
<dbReference type="SUPFAM" id="SSF55383">
    <property type="entry name" value="Copper amine oxidase, domain N"/>
    <property type="match status" value="1"/>
</dbReference>
<gene>
    <name evidence="3" type="ORF">QYG89_12450</name>
</gene>
<dbReference type="CDD" id="cd10944">
    <property type="entry name" value="CE4_SmPgdA_like"/>
    <property type="match status" value="1"/>
</dbReference>
<accession>A0ABW8IBF6</accession>
<dbReference type="Gene3D" id="3.30.457.10">
    <property type="entry name" value="Copper amine oxidase-like, N-terminal domain"/>
    <property type="match status" value="1"/>
</dbReference>
<keyword evidence="4" id="KW-1185">Reference proteome</keyword>
<comment type="caution">
    <text evidence="3">The sequence shown here is derived from an EMBL/GenBank/DDBJ whole genome shotgun (WGS) entry which is preliminary data.</text>
</comment>